<dbReference type="AlphaFoldDB" id="A0A914YC57"/>
<dbReference type="Proteomes" id="UP000887577">
    <property type="component" value="Unplaced"/>
</dbReference>
<evidence type="ECO:0000313" key="1">
    <source>
        <dbReference type="Proteomes" id="UP000887577"/>
    </source>
</evidence>
<evidence type="ECO:0000313" key="2">
    <source>
        <dbReference type="WBParaSite" id="PSU_v2.g17016.t1"/>
    </source>
</evidence>
<dbReference type="WBParaSite" id="PSU_v2.g17016.t1">
    <property type="protein sequence ID" value="PSU_v2.g17016.t1"/>
    <property type="gene ID" value="PSU_v2.g17016"/>
</dbReference>
<organism evidence="1 2">
    <name type="scientific">Panagrolaimus superbus</name>
    <dbReference type="NCBI Taxonomy" id="310955"/>
    <lineage>
        <taxon>Eukaryota</taxon>
        <taxon>Metazoa</taxon>
        <taxon>Ecdysozoa</taxon>
        <taxon>Nematoda</taxon>
        <taxon>Chromadorea</taxon>
        <taxon>Rhabditida</taxon>
        <taxon>Tylenchina</taxon>
        <taxon>Panagrolaimomorpha</taxon>
        <taxon>Panagrolaimoidea</taxon>
        <taxon>Panagrolaimidae</taxon>
        <taxon>Panagrolaimus</taxon>
    </lineage>
</organism>
<protein>
    <submittedName>
        <fullName evidence="2">Uncharacterized protein</fullName>
    </submittedName>
</protein>
<name>A0A914YC57_9BILA</name>
<reference evidence="2" key="1">
    <citation type="submission" date="2022-11" db="UniProtKB">
        <authorList>
            <consortium name="WormBaseParasite"/>
        </authorList>
    </citation>
    <scope>IDENTIFICATION</scope>
</reference>
<accession>A0A914YC57</accession>
<sequence length="434" mass="50646">MSPKLHNPVIKEVFEELLKNKPFESDYNNFLKVQGLIFSSKECLACFIELLREVKNVTFNPHLSIALNNCSLVAESFPLGFWKQMVLFIPELIISKFNEADHMHMIETIEHSTRLCKVEACIDLNLDAWRYLLDTSVKEIAATFRSLIDIGTLDEQLYEKIETVEAFIHKVTHITDRESEYGAFDGQHNDENVEVSTQNARDLFQEFLVNFRIPCKFLKIMWTNTWMSFFETVVINADTAVLPVVEKLVLKFNDFEEIPQVFELSITHNLEAIGRIFPNLKELEIELKIDDKEKDCFGDNFVPNIPFLQIVVNKFTTEIEKANISYKFSFHYCRTNYIDWPHDDVLSMENAFTALNFVAEDITEISQKWVYTCQISDIKDLKVTFLLDDVECNSDLYNDMLDDLDIGLEDNYYTYGEDEIDYDVYDDAGLDFDY</sequence>
<keyword evidence="1" id="KW-1185">Reference proteome</keyword>
<proteinExistence type="predicted"/>